<dbReference type="AlphaFoldDB" id="A0A336N4D3"/>
<dbReference type="EMBL" id="UFSP01000001">
    <property type="protein sequence ID" value="SSY93939.1"/>
    <property type="molecule type" value="Genomic_DNA"/>
</dbReference>
<dbReference type="GeneID" id="49636647"/>
<evidence type="ECO:0000313" key="2">
    <source>
        <dbReference type="Proteomes" id="UP000253728"/>
    </source>
</evidence>
<accession>A0A336N4D3</accession>
<dbReference type="Proteomes" id="UP000253728">
    <property type="component" value="Unassembled WGS sequence"/>
</dbReference>
<proteinExistence type="predicted"/>
<name>A0A336N4D3_AGGAP</name>
<dbReference type="RefSeq" id="WP_005705131.1">
    <property type="nucleotide sequence ID" value="NZ_MAQF01000009.1"/>
</dbReference>
<sequence>MANITAYKAKTGKSGAIKDTGYLDSLTTHRGANQRILARPRKLIHGALTAGVTIDLTQSTRAHVVPNYYADLYKRIFVIPHTVNLGSISTDQTFNVQVWNANKSAVKLLSVSVVGGEGIELVGPTSGTFNALALKKWTVKVGMQGTPEIDCVVTFNFLGKSPVTLRITGSRSTDWSFMPDWSEDVTENLEWFTRVHQSVTAAEQRIARRLSPRRTFEFKVSFSDTERQLFESALYGYGSRVWSLPIFTDCARLLQPVQQGAVELPINTVGYDFAVGGRAILMTGSNKEMVEITALEPSKITVKRPIVGNYDRTFTAVYPLRSAVLTDMPQVRRLSDNVSTAQIRLQLHEHNAWSDDVSHLPTYRNHPVLEPTSEWSEDVTAQYARLIKTLDNETGLPYYLDTANKAMQITAHRFVASGREEQRKLRNLFYHLRGRQRAIWVATSSTDVTPVGDIVGKTLDIAYINYTGALQKQTGRQDVRIECTGGRIFYRRIVSSAVINSATERLAFDGDTLNIKQAEILKISYLTLSRLESDTVSWVHHTDADGAATVTVSFRGLRDELEP</sequence>
<organism evidence="1 2">
    <name type="scientific">Aggregatibacter aphrophilus</name>
    <name type="common">Haemophilus aphrophilus</name>
    <dbReference type="NCBI Taxonomy" id="732"/>
    <lineage>
        <taxon>Bacteria</taxon>
        <taxon>Pseudomonadati</taxon>
        <taxon>Pseudomonadota</taxon>
        <taxon>Gammaproteobacteria</taxon>
        <taxon>Pasteurellales</taxon>
        <taxon>Pasteurellaceae</taxon>
        <taxon>Aggregatibacter</taxon>
    </lineage>
</organism>
<evidence type="ECO:0000313" key="1">
    <source>
        <dbReference type="EMBL" id="SSY93939.1"/>
    </source>
</evidence>
<gene>
    <name evidence="1" type="ORF">NCTC5908_00622</name>
</gene>
<reference evidence="1 2" key="1">
    <citation type="submission" date="2018-06" db="EMBL/GenBank/DDBJ databases">
        <authorList>
            <consortium name="Pathogen Informatics"/>
            <person name="Doyle S."/>
        </authorList>
    </citation>
    <scope>NUCLEOTIDE SEQUENCE [LARGE SCALE GENOMIC DNA]</scope>
    <source>
        <strain evidence="1 2">NCTC5908</strain>
    </source>
</reference>
<protein>
    <submittedName>
        <fullName evidence="1">Uncharacterized protein</fullName>
    </submittedName>
</protein>